<name>A0A7G9B2V9_9FIRM</name>
<proteinExistence type="predicted"/>
<dbReference type="Proteomes" id="UP000515960">
    <property type="component" value="Chromosome"/>
</dbReference>
<keyword evidence="2" id="KW-1185">Reference proteome</keyword>
<dbReference type="EMBL" id="CP060490">
    <property type="protein sequence ID" value="QNL43890.1"/>
    <property type="molecule type" value="Genomic_DNA"/>
</dbReference>
<dbReference type="AlphaFoldDB" id="A0A7G9B2V9"/>
<gene>
    <name evidence="1" type="ORF">H8790_10580</name>
</gene>
<reference evidence="1 2" key="1">
    <citation type="submission" date="2020-08" db="EMBL/GenBank/DDBJ databases">
        <authorList>
            <person name="Liu C."/>
            <person name="Sun Q."/>
        </authorList>
    </citation>
    <scope>NUCLEOTIDE SEQUENCE [LARGE SCALE GENOMIC DNA]</scope>
    <source>
        <strain evidence="1 2">NSJ-62</strain>
    </source>
</reference>
<evidence type="ECO:0000313" key="2">
    <source>
        <dbReference type="Proteomes" id="UP000515960"/>
    </source>
</evidence>
<evidence type="ECO:0000313" key="1">
    <source>
        <dbReference type="EMBL" id="QNL43890.1"/>
    </source>
</evidence>
<accession>A0A7G9B2V9</accession>
<protein>
    <recommendedName>
        <fullName evidence="3">AlgX/AlgJ SGNH hydrolase-like domain-containing protein</fullName>
    </recommendedName>
</protein>
<dbReference type="KEGG" id="ohi:H8790_10580"/>
<dbReference type="Pfam" id="PF14286">
    <property type="entry name" value="DHHW"/>
    <property type="match status" value="1"/>
</dbReference>
<organism evidence="1 2">
    <name type="scientific">Oscillibacter hominis</name>
    <dbReference type="NCBI Taxonomy" id="2763056"/>
    <lineage>
        <taxon>Bacteria</taxon>
        <taxon>Bacillati</taxon>
        <taxon>Bacillota</taxon>
        <taxon>Clostridia</taxon>
        <taxon>Eubacteriales</taxon>
        <taxon>Oscillospiraceae</taxon>
        <taxon>Oscillibacter</taxon>
    </lineage>
</organism>
<evidence type="ECO:0008006" key="3">
    <source>
        <dbReference type="Google" id="ProtNLM"/>
    </source>
</evidence>
<dbReference type="RefSeq" id="WP_187332470.1">
    <property type="nucleotide sequence ID" value="NZ_CP060490.1"/>
</dbReference>
<dbReference type="InterPro" id="IPR025945">
    <property type="entry name" value="DHHW"/>
</dbReference>
<sequence length="361" mass="40180">MDKLKQILTASLLGLMVLGFSLAGLLLPDQESSRAERRKLQTLPQLSWSREYGEGLEVYFADQMPLRRELRTAKGWFSTKVMGRLDNGGYYQAGDVLCKMEYPLDEKQVGYAADRLAGVYEDFLKGTSLRWAVIPDKGYYAGEGRPGLDYERLVERMADSLGDEAEYVDLFDVLRLEDYYATDTHWRQERLFPAADALLKSFGLQGTDPGRYTAHEIDGFTGAYFGASGLPAKPETLTYLTSPATEGAVVTSAEAAATLPVYTLNQWEESLDGYNIFLGGPQAVLTVENPLAEEERELVLFRDSFGSSIAPLLLEGYSKITLVDLRYIAPELLPQYVDLEAADDVLLLFSVQVLNAGRILK</sequence>